<dbReference type="CDD" id="cd03192">
    <property type="entry name" value="GST_C_Sigma_like"/>
    <property type="match status" value="1"/>
</dbReference>
<evidence type="ECO:0000256" key="1">
    <source>
        <dbReference type="ARBA" id="ARBA00012452"/>
    </source>
</evidence>
<dbReference type="InterPro" id="IPR050213">
    <property type="entry name" value="GST_superfamily"/>
</dbReference>
<dbReference type="EC" id="2.5.1.18" evidence="1"/>
<dbReference type="Proteomes" id="UP001652700">
    <property type="component" value="Unplaced"/>
</dbReference>
<feature type="domain" description="GST N-terminal" evidence="5">
    <location>
        <begin position="3"/>
        <end position="80"/>
    </location>
</feature>
<dbReference type="InterPro" id="IPR004045">
    <property type="entry name" value="Glutathione_S-Trfase_N"/>
</dbReference>
<organism evidence="7 8">
    <name type="scientific">Diabrotica virgifera virgifera</name>
    <name type="common">western corn rootworm</name>
    <dbReference type="NCBI Taxonomy" id="50390"/>
    <lineage>
        <taxon>Eukaryota</taxon>
        <taxon>Metazoa</taxon>
        <taxon>Ecdysozoa</taxon>
        <taxon>Arthropoda</taxon>
        <taxon>Hexapoda</taxon>
        <taxon>Insecta</taxon>
        <taxon>Pterygota</taxon>
        <taxon>Neoptera</taxon>
        <taxon>Endopterygota</taxon>
        <taxon>Coleoptera</taxon>
        <taxon>Polyphaga</taxon>
        <taxon>Cucujiformia</taxon>
        <taxon>Chrysomeloidea</taxon>
        <taxon>Chrysomelidae</taxon>
        <taxon>Galerucinae</taxon>
        <taxon>Diabroticina</taxon>
        <taxon>Diabroticites</taxon>
        <taxon>Diabrotica</taxon>
    </lineage>
</organism>
<feature type="domain" description="GST N-terminal" evidence="5">
    <location>
        <begin position="456"/>
        <end position="533"/>
    </location>
</feature>
<dbReference type="Gene3D" id="3.40.30.10">
    <property type="entry name" value="Glutaredoxin"/>
    <property type="match status" value="2"/>
</dbReference>
<dbReference type="PROSITE" id="PS50404">
    <property type="entry name" value="GST_NTER"/>
    <property type="match status" value="2"/>
</dbReference>
<dbReference type="Pfam" id="PF05699">
    <property type="entry name" value="Dimer_Tnp_hAT"/>
    <property type="match status" value="1"/>
</dbReference>
<comment type="catalytic activity">
    <reaction evidence="4">
        <text>RX + glutathione = an S-substituted glutathione + a halide anion + H(+)</text>
        <dbReference type="Rhea" id="RHEA:16437"/>
        <dbReference type="ChEBI" id="CHEBI:15378"/>
        <dbReference type="ChEBI" id="CHEBI:16042"/>
        <dbReference type="ChEBI" id="CHEBI:17792"/>
        <dbReference type="ChEBI" id="CHEBI:57925"/>
        <dbReference type="ChEBI" id="CHEBI:90779"/>
        <dbReference type="EC" id="2.5.1.18"/>
    </reaction>
</comment>
<evidence type="ECO:0000259" key="5">
    <source>
        <dbReference type="PROSITE" id="PS50404"/>
    </source>
</evidence>
<evidence type="ECO:0000256" key="2">
    <source>
        <dbReference type="ARBA" id="ARBA00022679"/>
    </source>
</evidence>
<feature type="domain" description="GST C-terminal" evidence="6">
    <location>
        <begin position="82"/>
        <end position="203"/>
    </location>
</feature>
<dbReference type="SUPFAM" id="SSF47616">
    <property type="entry name" value="GST C-terminal domain-like"/>
    <property type="match status" value="2"/>
</dbReference>
<sequence length="667" mass="76748">MAPSYKVRYFNTPGRAETIRMILSYGQIPFEDDRVAREDWPKIKPTTPLGQLPILEVDGKPIPQSTAICRYLANVTNLAGKDAKENLAIDIAVETFEDMKKPMGEYMRERDESKKQEKLQKLKETNAFYLGKLEEYANKNGGYIALPRITVADIIFINIYENLVDGLGKDYMNPYPGLQKVKQNVLSQPGIRDWIKNRPKTDKKYDLKQDLDLGEAIELADAAKQVLLERRENAEKDFRGIFKTVSEISAKYDIELRKPRLASKQTQRSNVQTDSVQDYFRITIYIPYIDLFLTHIQDRFLNHRKILSNFACLFPNKMKNLNEESCAQLFEPYSSILRDDSRDIWVDEVKLWRQRIAGKNVKNSLEALDVCNGDAFPNVHQMLRILAVLPVTTATNERSFSTLRRLKTYLRSTMSEDRLNGLASLNIHRVVEVDPQRVLEKFFSTSRRCNLDLEMPTYKVRYFDIAGRGEPIRMMLSYGQIPFIDERISNEDWSKIKPTTPLGQVPVLEIDGKQIPHCIPICRYLASIVNLSGSDATENLAIDVAVETLVDLGNLAYEAKRETDVAKKQEKENKFKQTLSLFLEKLEEYAQKHGGYIALPRLSWADIVFTCSYEALMNRTGVDSFNSYPSLQKVKNNVLAQPGIKEWVKKRPVNPMYTLYSLKEDLL</sequence>
<name>A0ABM5KG30_DIAVI</name>
<evidence type="ECO:0000256" key="4">
    <source>
        <dbReference type="ARBA" id="ARBA00047960"/>
    </source>
</evidence>
<dbReference type="SUPFAM" id="SSF52833">
    <property type="entry name" value="Thioredoxin-like"/>
    <property type="match status" value="2"/>
</dbReference>
<feature type="domain" description="GST C-terminal" evidence="6">
    <location>
        <begin position="535"/>
        <end position="656"/>
    </location>
</feature>
<dbReference type="GeneID" id="126886332"/>
<dbReference type="InterPro" id="IPR010987">
    <property type="entry name" value="Glutathione-S-Trfase_C-like"/>
</dbReference>
<dbReference type="InterPro" id="IPR012337">
    <property type="entry name" value="RNaseH-like_sf"/>
</dbReference>
<comment type="similarity">
    <text evidence="3">Belongs to the GST superfamily. Sigma family.</text>
</comment>
<dbReference type="InterPro" id="IPR036282">
    <property type="entry name" value="Glutathione-S-Trfase_C_sf"/>
</dbReference>
<dbReference type="InterPro" id="IPR004046">
    <property type="entry name" value="GST_C"/>
</dbReference>
<dbReference type="SUPFAM" id="SSF53098">
    <property type="entry name" value="Ribonuclease H-like"/>
    <property type="match status" value="1"/>
</dbReference>
<dbReference type="SFLD" id="SFLDS00019">
    <property type="entry name" value="Glutathione_Transferase_(cytos"/>
    <property type="match status" value="2"/>
</dbReference>
<dbReference type="InterPro" id="IPR008906">
    <property type="entry name" value="HATC_C_dom"/>
</dbReference>
<dbReference type="CDD" id="cd03039">
    <property type="entry name" value="GST_N_Sigma_like"/>
    <property type="match status" value="2"/>
</dbReference>
<evidence type="ECO:0000313" key="7">
    <source>
        <dbReference type="EnsemblMetazoa" id="XP_050509161.1"/>
    </source>
</evidence>
<dbReference type="RefSeq" id="XP_050509161.1">
    <property type="nucleotide sequence ID" value="XM_050653204.1"/>
</dbReference>
<dbReference type="Gene3D" id="1.20.1050.10">
    <property type="match status" value="2"/>
</dbReference>
<reference evidence="7" key="1">
    <citation type="submission" date="2025-05" db="UniProtKB">
        <authorList>
            <consortium name="EnsemblMetazoa"/>
        </authorList>
    </citation>
    <scope>IDENTIFICATION</scope>
</reference>
<dbReference type="PROSITE" id="PS50405">
    <property type="entry name" value="GST_CTER"/>
    <property type="match status" value="2"/>
</dbReference>
<accession>A0ABM5KG30</accession>
<evidence type="ECO:0000256" key="3">
    <source>
        <dbReference type="ARBA" id="ARBA00038317"/>
    </source>
</evidence>
<dbReference type="Pfam" id="PF14497">
    <property type="entry name" value="GST_C_3"/>
    <property type="match status" value="2"/>
</dbReference>
<dbReference type="InterPro" id="IPR036249">
    <property type="entry name" value="Thioredoxin-like_sf"/>
</dbReference>
<dbReference type="PANTHER" id="PTHR11571:SF224">
    <property type="entry name" value="HEMATOPOIETIC PROSTAGLANDIN D SYNTHASE"/>
    <property type="match status" value="1"/>
</dbReference>
<dbReference type="EnsemblMetazoa" id="XM_050653204.1">
    <property type="protein sequence ID" value="XP_050509161.1"/>
    <property type="gene ID" value="LOC126886332"/>
</dbReference>
<dbReference type="SFLD" id="SFLDG00363">
    <property type="entry name" value="AMPS_(cytGST):_Alpha-__Mu-__Pi"/>
    <property type="match status" value="2"/>
</dbReference>
<dbReference type="InterPro" id="IPR040079">
    <property type="entry name" value="Glutathione_S-Trfase"/>
</dbReference>
<proteinExistence type="inferred from homology"/>
<dbReference type="PANTHER" id="PTHR11571">
    <property type="entry name" value="GLUTATHIONE S-TRANSFERASE"/>
    <property type="match status" value="1"/>
</dbReference>
<dbReference type="SFLD" id="SFLDG01205">
    <property type="entry name" value="AMPS.1"/>
    <property type="match status" value="2"/>
</dbReference>
<keyword evidence="8" id="KW-1185">Reference proteome</keyword>
<protein>
    <recommendedName>
        <fullName evidence="1">glutathione transferase</fullName>
        <ecNumber evidence="1">2.5.1.18</ecNumber>
    </recommendedName>
</protein>
<keyword evidence="2" id="KW-0808">Transferase</keyword>
<evidence type="ECO:0000259" key="6">
    <source>
        <dbReference type="PROSITE" id="PS50405"/>
    </source>
</evidence>
<dbReference type="Pfam" id="PF02798">
    <property type="entry name" value="GST_N"/>
    <property type="match status" value="1"/>
</dbReference>
<evidence type="ECO:0000313" key="8">
    <source>
        <dbReference type="Proteomes" id="UP001652700"/>
    </source>
</evidence>